<dbReference type="EnsemblProtists" id="EKX44940">
    <property type="protein sequence ID" value="EKX44940"/>
    <property type="gene ID" value="GUITHDRAFT_139234"/>
</dbReference>
<dbReference type="RefSeq" id="XP_005831920.1">
    <property type="nucleotide sequence ID" value="XM_005831863.1"/>
</dbReference>
<accession>L1JA24</accession>
<dbReference type="GeneID" id="17301601"/>
<name>L1JA24_GUITC</name>
<dbReference type="PaxDb" id="55529-EKX44940"/>
<evidence type="ECO:0000256" key="1">
    <source>
        <dbReference type="SAM" id="MobiDB-lite"/>
    </source>
</evidence>
<dbReference type="KEGG" id="gtt:GUITHDRAFT_139234"/>
<sequence length="167" mass="18641">MQFSDMATTKEAQEVVNATHAAMDPPHFSNTTSSSDPDKTDASSSKIAGDDMKDLFDIYKMKEAEVTRLTSSLNDSLQQIANLSDFITSLQSENANIKIKMNELREWNAALLASKQQCVDNKHLRKEEELRQDSTSEPRESTSAQEYTSQVVKGPSDVRPSVLPWLV</sequence>
<dbReference type="AlphaFoldDB" id="L1JA24"/>
<reference evidence="4" key="2">
    <citation type="submission" date="2012-11" db="EMBL/GenBank/DDBJ databases">
        <authorList>
            <person name="Kuo A."/>
            <person name="Curtis B.A."/>
            <person name="Tanifuji G."/>
            <person name="Burki F."/>
            <person name="Gruber A."/>
            <person name="Irimia M."/>
            <person name="Maruyama S."/>
            <person name="Arias M.C."/>
            <person name="Ball S.G."/>
            <person name="Gile G.H."/>
            <person name="Hirakawa Y."/>
            <person name="Hopkins J.F."/>
            <person name="Rensing S.A."/>
            <person name="Schmutz J."/>
            <person name="Symeonidi A."/>
            <person name="Elias M."/>
            <person name="Eveleigh R.J."/>
            <person name="Herman E.K."/>
            <person name="Klute M.J."/>
            <person name="Nakayama T."/>
            <person name="Obornik M."/>
            <person name="Reyes-Prieto A."/>
            <person name="Armbrust E.V."/>
            <person name="Aves S.J."/>
            <person name="Beiko R.G."/>
            <person name="Coutinho P."/>
            <person name="Dacks J.B."/>
            <person name="Durnford D.G."/>
            <person name="Fast N.M."/>
            <person name="Green B.R."/>
            <person name="Grisdale C."/>
            <person name="Hempe F."/>
            <person name="Henrissat B."/>
            <person name="Hoppner M.P."/>
            <person name="Ishida K.-I."/>
            <person name="Kim E."/>
            <person name="Koreny L."/>
            <person name="Kroth P.G."/>
            <person name="Liu Y."/>
            <person name="Malik S.-B."/>
            <person name="Maier U.G."/>
            <person name="McRose D."/>
            <person name="Mock T."/>
            <person name="Neilson J.A."/>
            <person name="Onodera N.T."/>
            <person name="Poole A.M."/>
            <person name="Pritham E.J."/>
            <person name="Richards T.A."/>
            <person name="Rocap G."/>
            <person name="Roy S.W."/>
            <person name="Sarai C."/>
            <person name="Schaack S."/>
            <person name="Shirato S."/>
            <person name="Slamovits C.H."/>
            <person name="Spencer D.F."/>
            <person name="Suzuki S."/>
            <person name="Worden A.Z."/>
            <person name="Zauner S."/>
            <person name="Barry K."/>
            <person name="Bell C."/>
            <person name="Bharti A.K."/>
            <person name="Crow J.A."/>
            <person name="Grimwood J."/>
            <person name="Kramer R."/>
            <person name="Lindquist E."/>
            <person name="Lucas S."/>
            <person name="Salamov A."/>
            <person name="McFadden G.I."/>
            <person name="Lane C.E."/>
            <person name="Keeling P.J."/>
            <person name="Gray M.W."/>
            <person name="Grigoriev I.V."/>
            <person name="Archibald J.M."/>
        </authorList>
    </citation>
    <scope>NUCLEOTIDE SEQUENCE</scope>
    <source>
        <strain evidence="4">CCMP2712</strain>
    </source>
</reference>
<reference evidence="2 4" key="1">
    <citation type="journal article" date="2012" name="Nature">
        <title>Algal genomes reveal evolutionary mosaicism and the fate of nucleomorphs.</title>
        <authorList>
            <consortium name="DOE Joint Genome Institute"/>
            <person name="Curtis B.A."/>
            <person name="Tanifuji G."/>
            <person name="Burki F."/>
            <person name="Gruber A."/>
            <person name="Irimia M."/>
            <person name="Maruyama S."/>
            <person name="Arias M.C."/>
            <person name="Ball S.G."/>
            <person name="Gile G.H."/>
            <person name="Hirakawa Y."/>
            <person name="Hopkins J.F."/>
            <person name="Kuo A."/>
            <person name="Rensing S.A."/>
            <person name="Schmutz J."/>
            <person name="Symeonidi A."/>
            <person name="Elias M."/>
            <person name="Eveleigh R.J."/>
            <person name="Herman E.K."/>
            <person name="Klute M.J."/>
            <person name="Nakayama T."/>
            <person name="Obornik M."/>
            <person name="Reyes-Prieto A."/>
            <person name="Armbrust E.V."/>
            <person name="Aves S.J."/>
            <person name="Beiko R.G."/>
            <person name="Coutinho P."/>
            <person name="Dacks J.B."/>
            <person name="Durnford D.G."/>
            <person name="Fast N.M."/>
            <person name="Green B.R."/>
            <person name="Grisdale C.J."/>
            <person name="Hempel F."/>
            <person name="Henrissat B."/>
            <person name="Hoppner M.P."/>
            <person name="Ishida K."/>
            <person name="Kim E."/>
            <person name="Koreny L."/>
            <person name="Kroth P.G."/>
            <person name="Liu Y."/>
            <person name="Malik S.B."/>
            <person name="Maier U.G."/>
            <person name="McRose D."/>
            <person name="Mock T."/>
            <person name="Neilson J.A."/>
            <person name="Onodera N.T."/>
            <person name="Poole A.M."/>
            <person name="Pritham E.J."/>
            <person name="Richards T.A."/>
            <person name="Rocap G."/>
            <person name="Roy S.W."/>
            <person name="Sarai C."/>
            <person name="Schaack S."/>
            <person name="Shirato S."/>
            <person name="Slamovits C.H."/>
            <person name="Spencer D.F."/>
            <person name="Suzuki S."/>
            <person name="Worden A.Z."/>
            <person name="Zauner S."/>
            <person name="Barry K."/>
            <person name="Bell C."/>
            <person name="Bharti A.K."/>
            <person name="Crow J.A."/>
            <person name="Grimwood J."/>
            <person name="Kramer R."/>
            <person name="Lindquist E."/>
            <person name="Lucas S."/>
            <person name="Salamov A."/>
            <person name="McFadden G.I."/>
            <person name="Lane C.E."/>
            <person name="Keeling P.J."/>
            <person name="Gray M.W."/>
            <person name="Grigoriev I.V."/>
            <person name="Archibald J.M."/>
        </authorList>
    </citation>
    <scope>NUCLEOTIDE SEQUENCE</scope>
    <source>
        <strain evidence="2 4">CCMP2712</strain>
    </source>
</reference>
<feature type="compositionally biased region" description="Basic and acidic residues" evidence="1">
    <location>
        <begin position="123"/>
        <end position="140"/>
    </location>
</feature>
<dbReference type="Proteomes" id="UP000011087">
    <property type="component" value="Unassembled WGS sequence"/>
</dbReference>
<keyword evidence="4" id="KW-1185">Reference proteome</keyword>
<feature type="region of interest" description="Disordered" evidence="1">
    <location>
        <begin position="1"/>
        <end position="47"/>
    </location>
</feature>
<protein>
    <submittedName>
        <fullName evidence="2 3">Uncharacterized protein</fullName>
    </submittedName>
</protein>
<evidence type="ECO:0000313" key="4">
    <source>
        <dbReference type="Proteomes" id="UP000011087"/>
    </source>
</evidence>
<reference evidence="3" key="3">
    <citation type="submission" date="2015-06" db="UniProtKB">
        <authorList>
            <consortium name="EnsemblProtists"/>
        </authorList>
    </citation>
    <scope>IDENTIFICATION</scope>
</reference>
<feature type="region of interest" description="Disordered" evidence="1">
    <location>
        <begin position="123"/>
        <end position="167"/>
    </location>
</feature>
<dbReference type="EMBL" id="JH993001">
    <property type="protein sequence ID" value="EKX44940.1"/>
    <property type="molecule type" value="Genomic_DNA"/>
</dbReference>
<dbReference type="HOGENOM" id="CLU_1597585_0_0_1"/>
<evidence type="ECO:0000313" key="2">
    <source>
        <dbReference type="EMBL" id="EKX44940.1"/>
    </source>
</evidence>
<organism evidence="2">
    <name type="scientific">Guillardia theta (strain CCMP2712)</name>
    <name type="common">Cryptophyte</name>
    <dbReference type="NCBI Taxonomy" id="905079"/>
    <lineage>
        <taxon>Eukaryota</taxon>
        <taxon>Cryptophyceae</taxon>
        <taxon>Pyrenomonadales</taxon>
        <taxon>Geminigeraceae</taxon>
        <taxon>Guillardia</taxon>
    </lineage>
</organism>
<feature type="compositionally biased region" description="Polar residues" evidence="1">
    <location>
        <begin position="141"/>
        <end position="151"/>
    </location>
</feature>
<proteinExistence type="predicted"/>
<gene>
    <name evidence="2" type="ORF">GUITHDRAFT_139234</name>
</gene>
<evidence type="ECO:0000313" key="3">
    <source>
        <dbReference type="EnsemblProtists" id="EKX44940"/>
    </source>
</evidence>